<keyword evidence="1" id="KW-0732">Signal</keyword>
<dbReference type="Gene3D" id="1.25.40.10">
    <property type="entry name" value="Tetratricopeptide repeat domain"/>
    <property type="match status" value="1"/>
</dbReference>
<dbReference type="AlphaFoldDB" id="A0A4V1E160"/>
<dbReference type="EMBL" id="CP039965">
    <property type="protein sequence ID" value="QCO57004.1"/>
    <property type="molecule type" value="Genomic_DNA"/>
</dbReference>
<feature type="chain" id="PRO_5020301794" evidence="1">
    <location>
        <begin position="30"/>
        <end position="466"/>
    </location>
</feature>
<dbReference type="OrthoDB" id="7684399at2"/>
<dbReference type="KEGG" id="pseb:EOK75_14515"/>
<organism evidence="3 4">
    <name type="scientific">Pseudorhodobacter turbinis</name>
    <dbReference type="NCBI Taxonomy" id="2500533"/>
    <lineage>
        <taxon>Bacteria</taxon>
        <taxon>Pseudomonadati</taxon>
        <taxon>Pseudomonadota</taxon>
        <taxon>Alphaproteobacteria</taxon>
        <taxon>Rhodobacterales</taxon>
        <taxon>Paracoccaceae</taxon>
        <taxon>Pseudorhodobacter</taxon>
    </lineage>
</organism>
<dbReference type="InterPro" id="IPR011990">
    <property type="entry name" value="TPR-like_helical_dom_sf"/>
</dbReference>
<gene>
    <name evidence="3" type="ORF">EOK75_14515</name>
</gene>
<evidence type="ECO:0000313" key="3">
    <source>
        <dbReference type="EMBL" id="QCO57004.1"/>
    </source>
</evidence>
<dbReference type="InterPro" id="IPR007655">
    <property type="entry name" value="Slam_C"/>
</dbReference>
<name>A0A4V1E160_9RHOB</name>
<dbReference type="Pfam" id="PF04575">
    <property type="entry name" value="SlipAM"/>
    <property type="match status" value="1"/>
</dbReference>
<reference evidence="3 4" key="1">
    <citation type="submission" date="2019-05" db="EMBL/GenBank/DDBJ databases">
        <title>Pseudorhodobacter turbinis sp. nov., isolated from the gut of the Korean turban shell.</title>
        <authorList>
            <person name="Jeong Y.-S."/>
            <person name="Kang W.-R."/>
            <person name="Bae J.-W."/>
        </authorList>
    </citation>
    <scope>NUCLEOTIDE SEQUENCE [LARGE SCALE GENOMIC DNA]</scope>
    <source>
        <strain evidence="3 4">S12M18</strain>
        <plasmid evidence="3 4">unnamed1</plasmid>
    </source>
</reference>
<evidence type="ECO:0000313" key="4">
    <source>
        <dbReference type="Proteomes" id="UP000298631"/>
    </source>
</evidence>
<sequence>MAPRHKIIAPRLLAGLVAASLLAAPVANAQAPAGYTSVPPDEARVLGLEAIRLGRPEIAAEIATSLLAQDKTDSFAHFLMANSLMRMGQGKMAERATKQSYRYAKTPEQAYQSAHLAANLAFQRGALTTAQWWLRQSAEAAPDAGRKNTSIAQFRAVKARNPWRVKLAFSLRPSDNVNSGSTGQYNIINGLPLVGSLSADAQAVKGLVAEAAINMGYRLRQSATSETVLGAEISTRRVHLGKAEKARLGGDPGFGSDRLALSLREDWQPQGSKHRFSVTGTVGRQSYQSGNDYGFYGATLGHRTAISANSLIDSAVEAEQREGQDARRGDRSFALRSTLIHQRGNDDLIMATLLASRFDTAVQGRSGTMLGAQLGYTLAKALGPVSIAGTLGFQKAQFDGYTIAAIEVPGGRSDKTGYAQLQLQVNDISYAGFTPQLRLRHQRTTSNVSRFEVRETSVTLGLVSKF</sequence>
<evidence type="ECO:0000256" key="1">
    <source>
        <dbReference type="SAM" id="SignalP"/>
    </source>
</evidence>
<feature type="signal peptide" evidence="1">
    <location>
        <begin position="1"/>
        <end position="29"/>
    </location>
</feature>
<protein>
    <submittedName>
        <fullName evidence="3">DUF560 domain-containing protein</fullName>
    </submittedName>
</protein>
<evidence type="ECO:0000259" key="2">
    <source>
        <dbReference type="Pfam" id="PF04575"/>
    </source>
</evidence>
<dbReference type="SUPFAM" id="SSF48452">
    <property type="entry name" value="TPR-like"/>
    <property type="match status" value="1"/>
</dbReference>
<dbReference type="RefSeq" id="WP_137194812.1">
    <property type="nucleotide sequence ID" value="NZ_CP039965.1"/>
</dbReference>
<keyword evidence="4" id="KW-1185">Reference proteome</keyword>
<dbReference type="Proteomes" id="UP000298631">
    <property type="component" value="Plasmid unnamed1"/>
</dbReference>
<proteinExistence type="predicted"/>
<geneLocation type="plasmid" evidence="3 4">
    <name>unnamed1</name>
</geneLocation>
<accession>A0A4V1E160</accession>
<feature type="domain" description="Surface lipoprotein assembly modifier C-terminal" evidence="2">
    <location>
        <begin position="267"/>
        <end position="460"/>
    </location>
</feature>
<keyword evidence="3" id="KW-0614">Plasmid</keyword>